<name>W0UZP8_9BURK</name>
<dbReference type="InterPro" id="IPR050789">
    <property type="entry name" value="Diverse_Enzym_Activities"/>
</dbReference>
<sequence length="452" mass="49232">MLWKSLAAVVVLLLLAGAAALYWAMPVASGYAAHYLCTQALVAGRDADVVFRREVAPINPLLRMVSYQVDRSLATVRASGLGFIRPVSALYRPGLGCTLMVDTDVATLIHQATGIALSKVQHQAEPAVAGEAAQQDRLQQVLDKAMQEPSATSLRNTQALVVMRNGRLLAERYASGIGPDTPLLGWSMTKTVTALLAGVLVQDGKLALGQDALLPDWSAPADPRRRIQLQNLLQWTSGLDYEEHYMPGTDTTNMLYQSADMAHYVSSRPLKTQPGSEISYNSGSSVLLAKVMAQAISAKPLDIVGFARRRLFEPLGIHSASIEPDAAGNLVGGSYMLASARDWSRIGQLILQQGNWDGQQIVSRDWIRFMSTAQSNQPEGLYGAHLWLNQPLAGKKHFMSLPDDMVRLDGFNHQLVVVIPSRQLVITRLGATVDRSWDTERFVADVLASLPI</sequence>
<dbReference type="EMBL" id="HG322949">
    <property type="protein sequence ID" value="CDG82044.1"/>
    <property type="molecule type" value="Genomic_DNA"/>
</dbReference>
<dbReference type="SUPFAM" id="SSF56601">
    <property type="entry name" value="beta-lactamase/transpeptidase-like"/>
    <property type="match status" value="1"/>
</dbReference>
<dbReference type="PANTHER" id="PTHR43283:SF7">
    <property type="entry name" value="BETA-LACTAMASE-RELATED DOMAIN-CONTAINING PROTEIN"/>
    <property type="match status" value="1"/>
</dbReference>
<evidence type="ECO:0000259" key="1">
    <source>
        <dbReference type="Pfam" id="PF00144"/>
    </source>
</evidence>
<accession>W0UZP8</accession>
<evidence type="ECO:0000313" key="2">
    <source>
        <dbReference type="EMBL" id="CDG82044.1"/>
    </source>
</evidence>
<dbReference type="Gene3D" id="3.40.710.10">
    <property type="entry name" value="DD-peptidase/beta-lactamase superfamily"/>
    <property type="match status" value="1"/>
</dbReference>
<dbReference type="STRING" id="1349767.GJA_1391"/>
<protein>
    <submittedName>
        <fullName evidence="2">Beta-lactamase family protein</fullName>
    </submittedName>
</protein>
<dbReference type="PATRIC" id="fig|1349767.4.peg.3094"/>
<dbReference type="AlphaFoldDB" id="W0UZP8"/>
<dbReference type="PANTHER" id="PTHR43283">
    <property type="entry name" value="BETA-LACTAMASE-RELATED"/>
    <property type="match status" value="1"/>
</dbReference>
<keyword evidence="3" id="KW-1185">Reference proteome</keyword>
<dbReference type="eggNOG" id="COG1680">
    <property type="taxonomic scope" value="Bacteria"/>
</dbReference>
<dbReference type="KEGG" id="jag:GJA_1391"/>
<gene>
    <name evidence="2" type="ORF">GJA_1391</name>
</gene>
<dbReference type="InterPro" id="IPR001466">
    <property type="entry name" value="Beta-lactam-related"/>
</dbReference>
<reference evidence="2 3" key="1">
    <citation type="journal article" date="2015" name="Genome Announc.">
        <title>Genome Sequence of Mushroom Soft-Rot Pathogen Janthinobacterium agaricidamnosum.</title>
        <authorList>
            <person name="Graupner K."/>
            <person name="Lackner G."/>
            <person name="Hertweck C."/>
        </authorList>
    </citation>
    <scope>NUCLEOTIDE SEQUENCE [LARGE SCALE GENOMIC DNA]</scope>
    <source>
        <strain evidence="3">NBRC 102515 / DSM 9628</strain>
    </source>
</reference>
<dbReference type="HOGENOM" id="CLU_030169_5_1_4"/>
<dbReference type="Proteomes" id="UP000027604">
    <property type="component" value="Chromosome I"/>
</dbReference>
<feature type="domain" description="Beta-lactamase-related" evidence="1">
    <location>
        <begin position="147"/>
        <end position="429"/>
    </location>
</feature>
<evidence type="ECO:0000313" key="3">
    <source>
        <dbReference type="Proteomes" id="UP000027604"/>
    </source>
</evidence>
<dbReference type="InterPro" id="IPR012338">
    <property type="entry name" value="Beta-lactam/transpept-like"/>
</dbReference>
<proteinExistence type="predicted"/>
<dbReference type="Pfam" id="PF00144">
    <property type="entry name" value="Beta-lactamase"/>
    <property type="match status" value="1"/>
</dbReference>
<organism evidence="2 3">
    <name type="scientific">Janthinobacterium agaricidamnosum NBRC 102515 = DSM 9628</name>
    <dbReference type="NCBI Taxonomy" id="1349767"/>
    <lineage>
        <taxon>Bacteria</taxon>
        <taxon>Pseudomonadati</taxon>
        <taxon>Pseudomonadota</taxon>
        <taxon>Betaproteobacteria</taxon>
        <taxon>Burkholderiales</taxon>
        <taxon>Oxalobacteraceae</taxon>
        <taxon>Janthinobacterium</taxon>
    </lineage>
</organism>